<evidence type="ECO:0000259" key="2">
    <source>
        <dbReference type="PROSITE" id="PS00089"/>
    </source>
</evidence>
<reference evidence="3" key="1">
    <citation type="submission" date="2013-08" db="EMBL/GenBank/DDBJ databases">
        <authorList>
            <person name="Mendez C."/>
            <person name="Richter M."/>
            <person name="Ferrer M."/>
            <person name="Sanchez J."/>
        </authorList>
    </citation>
    <scope>NUCLEOTIDE SEQUENCE</scope>
</reference>
<proteinExistence type="inferred from homology"/>
<dbReference type="GO" id="GO:0005524">
    <property type="term" value="F:ATP binding"/>
    <property type="evidence" value="ECO:0007669"/>
    <property type="project" value="TreeGrafter"/>
</dbReference>
<accession>T0ZU21</accession>
<dbReference type="Pfam" id="PF02867">
    <property type="entry name" value="Ribonuc_red_lgC"/>
    <property type="match status" value="1"/>
</dbReference>
<dbReference type="PRINTS" id="PR01183">
    <property type="entry name" value="RIBORDTASEM1"/>
</dbReference>
<gene>
    <name evidence="3" type="ORF">B1A_19069</name>
</gene>
<dbReference type="EMBL" id="AUZX01014068">
    <property type="protein sequence ID" value="EQD33380.1"/>
    <property type="molecule type" value="Genomic_DNA"/>
</dbReference>
<comment type="similarity">
    <text evidence="1">Belongs to the ribonucleoside diphosphate reductase large chain family.</text>
</comment>
<dbReference type="PANTHER" id="PTHR11573">
    <property type="entry name" value="RIBONUCLEOSIDE-DIPHOSPHATE REDUCTASE LARGE CHAIN"/>
    <property type="match status" value="1"/>
</dbReference>
<dbReference type="SUPFAM" id="SSF51998">
    <property type="entry name" value="PFL-like glycyl radical enzymes"/>
    <property type="match status" value="1"/>
</dbReference>
<dbReference type="PROSITE" id="PS00089">
    <property type="entry name" value="RIBORED_LARGE"/>
    <property type="match status" value="1"/>
</dbReference>
<sequence>STTTLKETKDRKDEIIQTYSPGDLVVCNLSSINLGITNTIEKINEIVPVQIRMLDNVITMNTLPLEQAIRTNMRYRAIGVGISGYHQFLAVRGIEWESEEHLNTINEFFEEINFVAIKASMKLAKERGSYPLFRGSDWDNGDYFKLRNYVSGRWNKLSQEVHENGLRNGYIMAIAPTGSTSVIAGSTAGIDPIFKPVFVEEKKGFLVKQVAPDLNTHTLPFYRGAHKIDQMWSIRAAAIRQRHLDQS</sequence>
<organism evidence="3">
    <name type="scientific">mine drainage metagenome</name>
    <dbReference type="NCBI Taxonomy" id="410659"/>
    <lineage>
        <taxon>unclassified sequences</taxon>
        <taxon>metagenomes</taxon>
        <taxon>ecological metagenomes</taxon>
    </lineage>
</organism>
<dbReference type="GO" id="GO:0005971">
    <property type="term" value="C:ribonucleoside-diphosphate reductase complex"/>
    <property type="evidence" value="ECO:0007669"/>
    <property type="project" value="TreeGrafter"/>
</dbReference>
<feature type="non-terminal residue" evidence="3">
    <location>
        <position position="1"/>
    </location>
</feature>
<dbReference type="InterPro" id="IPR000788">
    <property type="entry name" value="RNR_lg_C"/>
</dbReference>
<protein>
    <submittedName>
        <fullName evidence="3">Ribonucleotide-diphosphate reductase subunit alpha</fullName>
    </submittedName>
</protein>
<evidence type="ECO:0000256" key="1">
    <source>
        <dbReference type="ARBA" id="ARBA00010406"/>
    </source>
</evidence>
<feature type="domain" description="Ribonucleotide reductase large subunit" evidence="2">
    <location>
        <begin position="154"/>
        <end position="176"/>
    </location>
</feature>
<dbReference type="GO" id="GO:0009263">
    <property type="term" value="P:deoxyribonucleotide biosynthetic process"/>
    <property type="evidence" value="ECO:0007669"/>
    <property type="project" value="TreeGrafter"/>
</dbReference>
<dbReference type="GO" id="GO:0004748">
    <property type="term" value="F:ribonucleoside-diphosphate reductase activity, thioredoxin disulfide as acceptor"/>
    <property type="evidence" value="ECO:0007669"/>
    <property type="project" value="TreeGrafter"/>
</dbReference>
<reference evidence="3" key="2">
    <citation type="journal article" date="2014" name="ISME J.">
        <title>Microbial stratification in low pH oxic and suboxic macroscopic growths along an acid mine drainage.</title>
        <authorList>
            <person name="Mendez-Garcia C."/>
            <person name="Mesa V."/>
            <person name="Sprenger R.R."/>
            <person name="Richter M."/>
            <person name="Diez M.S."/>
            <person name="Solano J."/>
            <person name="Bargiela R."/>
            <person name="Golyshina O.V."/>
            <person name="Manteca A."/>
            <person name="Ramos J.L."/>
            <person name="Gallego J.R."/>
            <person name="Llorente I."/>
            <person name="Martins Dos Santos V.A."/>
            <person name="Jensen O.N."/>
            <person name="Pelaez A.I."/>
            <person name="Sanchez J."/>
            <person name="Ferrer M."/>
        </authorList>
    </citation>
    <scope>NUCLEOTIDE SEQUENCE</scope>
</reference>
<dbReference type="InterPro" id="IPR039718">
    <property type="entry name" value="Rrm1"/>
</dbReference>
<dbReference type="AlphaFoldDB" id="T0ZU21"/>
<comment type="caution">
    <text evidence="3">The sequence shown here is derived from an EMBL/GenBank/DDBJ whole genome shotgun (WGS) entry which is preliminary data.</text>
</comment>
<dbReference type="Gene3D" id="3.20.70.20">
    <property type="match status" value="1"/>
</dbReference>
<dbReference type="InterPro" id="IPR013346">
    <property type="entry name" value="NrdE_NrdA_C"/>
</dbReference>
<evidence type="ECO:0000313" key="3">
    <source>
        <dbReference type="EMBL" id="EQD33380.1"/>
    </source>
</evidence>
<name>T0ZU21_9ZZZZ</name>
<dbReference type="PANTHER" id="PTHR11573:SF6">
    <property type="entry name" value="RIBONUCLEOSIDE-DIPHOSPHATE REDUCTASE LARGE SUBUNIT"/>
    <property type="match status" value="1"/>
</dbReference>
<feature type="non-terminal residue" evidence="3">
    <location>
        <position position="247"/>
    </location>
</feature>